<protein>
    <submittedName>
        <fullName evidence="1">Uncharacterized protein</fullName>
    </submittedName>
</protein>
<proteinExistence type="predicted"/>
<dbReference type="GeneID" id="36596324"/>
<evidence type="ECO:0000313" key="1">
    <source>
        <dbReference type="EMBL" id="PMD49664.1"/>
    </source>
</evidence>
<name>A0A2J6SFY5_9HELO</name>
<dbReference type="InParanoid" id="A0A2J6SFY5"/>
<gene>
    <name evidence="1" type="ORF">K444DRAFT_711506</name>
</gene>
<reference evidence="1 2" key="1">
    <citation type="submission" date="2016-04" db="EMBL/GenBank/DDBJ databases">
        <title>A degradative enzymes factory behind the ericoid mycorrhizal symbiosis.</title>
        <authorList>
            <consortium name="DOE Joint Genome Institute"/>
            <person name="Martino E."/>
            <person name="Morin E."/>
            <person name="Grelet G."/>
            <person name="Kuo A."/>
            <person name="Kohler A."/>
            <person name="Daghino S."/>
            <person name="Barry K."/>
            <person name="Choi C."/>
            <person name="Cichocki N."/>
            <person name="Clum A."/>
            <person name="Copeland A."/>
            <person name="Hainaut M."/>
            <person name="Haridas S."/>
            <person name="Labutti K."/>
            <person name="Lindquist E."/>
            <person name="Lipzen A."/>
            <person name="Khouja H.-R."/>
            <person name="Murat C."/>
            <person name="Ohm R."/>
            <person name="Olson A."/>
            <person name="Spatafora J."/>
            <person name="Veneault-Fourrey C."/>
            <person name="Henrissat B."/>
            <person name="Grigoriev I."/>
            <person name="Martin F."/>
            <person name="Perotto S."/>
        </authorList>
    </citation>
    <scope>NUCLEOTIDE SEQUENCE [LARGE SCALE GENOMIC DNA]</scope>
    <source>
        <strain evidence="1 2">E</strain>
    </source>
</reference>
<dbReference type="AlphaFoldDB" id="A0A2J6SFY5"/>
<dbReference type="EMBL" id="KZ613919">
    <property type="protein sequence ID" value="PMD49664.1"/>
    <property type="molecule type" value="Genomic_DNA"/>
</dbReference>
<dbReference type="OrthoDB" id="3633556at2759"/>
<evidence type="ECO:0000313" key="2">
    <source>
        <dbReference type="Proteomes" id="UP000235371"/>
    </source>
</evidence>
<dbReference type="Proteomes" id="UP000235371">
    <property type="component" value="Unassembled WGS sequence"/>
</dbReference>
<sequence length="327" mass="37868">MLHSMACLVSDIETIDVAIILSSTNEVNELRKLLDDSSVTKNSTHLRNPPRITLHNLYDIAPPSIQNITNPEDTTDLLRFKKYKYYEGFVLRPVAFKEMVQQWASGPVIWYETWPVDSPLRSDWIVAINEACAHTLGRTMENFGVSMTFWEGYTWILEKEIVMDMVNSPSRLEPGVEFWIRLLNAPSDIFESCLFKIHIAGRKQEQSSSTSALYTKYKVQNMKDALLDFGLEAAYNRLPAKADVIYEWFFYMLQEERLQDLLIEFLRQHKDFFVHFKPEFIDLVDRNILESFLRKAPLAMTVCGANTLPVDVIPSAQLKGAWNMTYM</sequence>
<keyword evidence="2" id="KW-1185">Reference proteome</keyword>
<accession>A0A2J6SFY5</accession>
<organism evidence="1 2">
    <name type="scientific">Hyaloscypha bicolor E</name>
    <dbReference type="NCBI Taxonomy" id="1095630"/>
    <lineage>
        <taxon>Eukaryota</taxon>
        <taxon>Fungi</taxon>
        <taxon>Dikarya</taxon>
        <taxon>Ascomycota</taxon>
        <taxon>Pezizomycotina</taxon>
        <taxon>Leotiomycetes</taxon>
        <taxon>Helotiales</taxon>
        <taxon>Hyaloscyphaceae</taxon>
        <taxon>Hyaloscypha</taxon>
        <taxon>Hyaloscypha bicolor</taxon>
    </lineage>
</organism>
<dbReference type="RefSeq" id="XP_024726568.1">
    <property type="nucleotide sequence ID" value="XM_024888248.1"/>
</dbReference>